<protein>
    <submittedName>
        <fullName evidence="2">Uncharacterized protein</fullName>
    </submittedName>
</protein>
<dbReference type="GeneID" id="24105503"/>
<dbReference type="RefSeq" id="XP_012186224.1">
    <property type="nucleotide sequence ID" value="XM_012330834.1"/>
</dbReference>
<evidence type="ECO:0000313" key="2">
    <source>
        <dbReference type="EMBL" id="GAC92637.1"/>
    </source>
</evidence>
<sequence>MRGTKFRRNLRCKLRSDARHPDISLWEKARVGDLRSTKVRHTTSQRANHPLNERPLKATSPKLNRNFRHS</sequence>
<name>R9NW20_PSEHS</name>
<organism evidence="2 3">
    <name type="scientific">Pseudozyma hubeiensis (strain SY62)</name>
    <name type="common">Yeast</name>
    <dbReference type="NCBI Taxonomy" id="1305764"/>
    <lineage>
        <taxon>Eukaryota</taxon>
        <taxon>Fungi</taxon>
        <taxon>Dikarya</taxon>
        <taxon>Basidiomycota</taxon>
        <taxon>Ustilaginomycotina</taxon>
        <taxon>Ustilaginomycetes</taxon>
        <taxon>Ustilaginales</taxon>
        <taxon>Ustilaginaceae</taxon>
        <taxon>Pseudozyma</taxon>
    </lineage>
</organism>
<dbReference type="AlphaFoldDB" id="R9NW20"/>
<reference evidence="3" key="1">
    <citation type="journal article" date="2013" name="Genome Announc.">
        <title>Draft genome sequence of the basidiomycetous yeast-like fungus Pseudozyma hubeiensis SY62, which produces an abundant amount of the biosurfactant mannosylerythritol lipids.</title>
        <authorList>
            <person name="Konishi M."/>
            <person name="Hatada Y."/>
            <person name="Horiuchi J."/>
        </authorList>
    </citation>
    <scope>NUCLEOTIDE SEQUENCE [LARGE SCALE GENOMIC DNA]</scope>
    <source>
        <strain evidence="3">SY62</strain>
    </source>
</reference>
<evidence type="ECO:0000313" key="3">
    <source>
        <dbReference type="Proteomes" id="UP000014071"/>
    </source>
</evidence>
<gene>
    <name evidence="2" type="ORF">PHSY_000191</name>
</gene>
<dbReference type="HOGENOM" id="CLU_2758880_0_0_1"/>
<proteinExistence type="predicted"/>
<feature type="region of interest" description="Disordered" evidence="1">
    <location>
        <begin position="35"/>
        <end position="70"/>
    </location>
</feature>
<accession>R9NW20</accession>
<dbReference type="EMBL" id="DF238767">
    <property type="protein sequence ID" value="GAC92637.1"/>
    <property type="molecule type" value="Genomic_DNA"/>
</dbReference>
<keyword evidence="3" id="KW-1185">Reference proteome</keyword>
<dbReference type="Proteomes" id="UP000014071">
    <property type="component" value="Unassembled WGS sequence"/>
</dbReference>
<evidence type="ECO:0000256" key="1">
    <source>
        <dbReference type="SAM" id="MobiDB-lite"/>
    </source>
</evidence>